<proteinExistence type="predicted"/>
<reference evidence="2 3" key="1">
    <citation type="submission" date="2022-04" db="EMBL/GenBank/DDBJ databases">
        <title>Genome sequence of soybean root-associated Caulobacter segnis RL271.</title>
        <authorList>
            <person name="Longley R."/>
            <person name="Bonito G."/>
            <person name="Trigodet F."/>
            <person name="Crosson S."/>
            <person name="Fiebig A."/>
        </authorList>
    </citation>
    <scope>NUCLEOTIDE SEQUENCE [LARGE SCALE GENOMIC DNA]</scope>
    <source>
        <strain evidence="2 3">RL271</strain>
    </source>
</reference>
<evidence type="ECO:0000313" key="3">
    <source>
        <dbReference type="Proteomes" id="UP001057520"/>
    </source>
</evidence>
<protein>
    <submittedName>
        <fullName evidence="2">DUF6491 family protein</fullName>
    </submittedName>
</protein>
<dbReference type="EMBL" id="CP096040">
    <property type="protein sequence ID" value="USQ95538.1"/>
    <property type="molecule type" value="Genomic_DNA"/>
</dbReference>
<gene>
    <name evidence="2" type="ORF">MZV50_23825</name>
</gene>
<feature type="signal peptide" evidence="1">
    <location>
        <begin position="1"/>
        <end position="21"/>
    </location>
</feature>
<name>A0ABY4ZS39_9CAUL</name>
<sequence length="145" mass="14973">MKALFLIGATALLMVSAPAMADNGQRFDFGAQRAAYANDGPEPNAGRQCFSGKHITGANTANGRILYVQPARGGVYRMRLAQDCAGLADAKKISLRSDGSDVICPGDSAQLTARTASGVSACRVADVRRVTAREAAALSPASASK</sequence>
<dbReference type="InterPro" id="IPR045500">
    <property type="entry name" value="DUF6491"/>
</dbReference>
<evidence type="ECO:0000256" key="1">
    <source>
        <dbReference type="SAM" id="SignalP"/>
    </source>
</evidence>
<accession>A0ABY4ZS39</accession>
<dbReference type="Proteomes" id="UP001057520">
    <property type="component" value="Chromosome"/>
</dbReference>
<organism evidence="2 3">
    <name type="scientific">Caulobacter segnis</name>
    <dbReference type="NCBI Taxonomy" id="88688"/>
    <lineage>
        <taxon>Bacteria</taxon>
        <taxon>Pseudomonadati</taxon>
        <taxon>Pseudomonadota</taxon>
        <taxon>Alphaproteobacteria</taxon>
        <taxon>Caulobacterales</taxon>
        <taxon>Caulobacteraceae</taxon>
        <taxon>Caulobacter</taxon>
    </lineage>
</organism>
<dbReference type="Pfam" id="PF20101">
    <property type="entry name" value="DUF6491"/>
    <property type="match status" value="1"/>
</dbReference>
<keyword evidence="3" id="KW-1185">Reference proteome</keyword>
<keyword evidence="1" id="KW-0732">Signal</keyword>
<feature type="chain" id="PRO_5046918896" evidence="1">
    <location>
        <begin position="22"/>
        <end position="145"/>
    </location>
</feature>
<evidence type="ECO:0000313" key="2">
    <source>
        <dbReference type="EMBL" id="USQ95538.1"/>
    </source>
</evidence>